<evidence type="ECO:0000256" key="3">
    <source>
        <dbReference type="ARBA" id="ARBA00022833"/>
    </source>
</evidence>
<dbReference type="PROSITE" id="PS50089">
    <property type="entry name" value="ZF_RING_2"/>
    <property type="match status" value="1"/>
</dbReference>
<dbReference type="Proteomes" id="UP001634394">
    <property type="component" value="Unassembled WGS sequence"/>
</dbReference>
<keyword evidence="3" id="KW-0862">Zinc</keyword>
<sequence>MAEAPANERKQWHCPLCLEPFKSPKSLPCMHTFCEMCIYKYMSDLTRNGTQPGTILCPVCRMHYRNPAANESPIEWGVTPPNNLAMLSGTALYSGHQYFPMYCQRCIAYGIQHQSAAFCFTCSEYLCQICFICHQRFSATSGHQISLSSALEYQLANAMQPAMYQYQNYNKN</sequence>
<dbReference type="InterPro" id="IPR013083">
    <property type="entry name" value="Znf_RING/FYVE/PHD"/>
</dbReference>
<dbReference type="Pfam" id="PF00097">
    <property type="entry name" value="zf-C3HC4"/>
    <property type="match status" value="1"/>
</dbReference>
<evidence type="ECO:0000313" key="6">
    <source>
        <dbReference type="EMBL" id="KAL3853324.1"/>
    </source>
</evidence>
<dbReference type="Gene3D" id="3.30.40.10">
    <property type="entry name" value="Zinc/RING finger domain, C3HC4 (zinc finger)"/>
    <property type="match status" value="1"/>
</dbReference>
<evidence type="ECO:0000256" key="1">
    <source>
        <dbReference type="ARBA" id="ARBA00022723"/>
    </source>
</evidence>
<accession>A0ABD3UV29</accession>
<protein>
    <recommendedName>
        <fullName evidence="5">RING-type domain-containing protein</fullName>
    </recommendedName>
</protein>
<dbReference type="AlphaFoldDB" id="A0ABD3UV29"/>
<organism evidence="6 7">
    <name type="scientific">Sinanodonta woodiana</name>
    <name type="common">Chinese pond mussel</name>
    <name type="synonym">Anodonta woodiana</name>
    <dbReference type="NCBI Taxonomy" id="1069815"/>
    <lineage>
        <taxon>Eukaryota</taxon>
        <taxon>Metazoa</taxon>
        <taxon>Spiralia</taxon>
        <taxon>Lophotrochozoa</taxon>
        <taxon>Mollusca</taxon>
        <taxon>Bivalvia</taxon>
        <taxon>Autobranchia</taxon>
        <taxon>Heteroconchia</taxon>
        <taxon>Palaeoheterodonta</taxon>
        <taxon>Unionida</taxon>
        <taxon>Unionoidea</taxon>
        <taxon>Unionidae</taxon>
        <taxon>Unioninae</taxon>
        <taxon>Sinanodonta</taxon>
    </lineage>
</organism>
<reference evidence="6 7" key="1">
    <citation type="submission" date="2024-11" db="EMBL/GenBank/DDBJ databases">
        <title>Chromosome-level genome assembly of the freshwater bivalve Anodonta woodiana.</title>
        <authorList>
            <person name="Chen X."/>
        </authorList>
    </citation>
    <scope>NUCLEOTIDE SEQUENCE [LARGE SCALE GENOMIC DNA]</scope>
    <source>
        <strain evidence="6">MN2024</strain>
        <tissue evidence="6">Gills</tissue>
    </source>
</reference>
<dbReference type="InterPro" id="IPR047153">
    <property type="entry name" value="TRIM45/56/19-like"/>
</dbReference>
<keyword evidence="2 4" id="KW-0863">Zinc-finger</keyword>
<feature type="domain" description="RING-type" evidence="5">
    <location>
        <begin position="14"/>
        <end position="61"/>
    </location>
</feature>
<proteinExistence type="predicted"/>
<dbReference type="InterPro" id="IPR017907">
    <property type="entry name" value="Znf_RING_CS"/>
</dbReference>
<dbReference type="GO" id="GO:0008270">
    <property type="term" value="F:zinc ion binding"/>
    <property type="evidence" value="ECO:0007669"/>
    <property type="project" value="UniProtKB-KW"/>
</dbReference>
<comment type="caution">
    <text evidence="6">The sequence shown here is derived from an EMBL/GenBank/DDBJ whole genome shotgun (WGS) entry which is preliminary data.</text>
</comment>
<dbReference type="PANTHER" id="PTHR25462:SF296">
    <property type="entry name" value="MEIOTIC P26, ISOFORM F"/>
    <property type="match status" value="1"/>
</dbReference>
<dbReference type="PANTHER" id="PTHR25462">
    <property type="entry name" value="BONUS, ISOFORM C-RELATED"/>
    <property type="match status" value="1"/>
</dbReference>
<evidence type="ECO:0000256" key="4">
    <source>
        <dbReference type="PROSITE-ProRule" id="PRU00175"/>
    </source>
</evidence>
<evidence type="ECO:0000256" key="2">
    <source>
        <dbReference type="ARBA" id="ARBA00022771"/>
    </source>
</evidence>
<dbReference type="EMBL" id="JBJQND010000015">
    <property type="protein sequence ID" value="KAL3853324.1"/>
    <property type="molecule type" value="Genomic_DNA"/>
</dbReference>
<dbReference type="PROSITE" id="PS00518">
    <property type="entry name" value="ZF_RING_1"/>
    <property type="match status" value="1"/>
</dbReference>
<evidence type="ECO:0000313" key="7">
    <source>
        <dbReference type="Proteomes" id="UP001634394"/>
    </source>
</evidence>
<dbReference type="InterPro" id="IPR018957">
    <property type="entry name" value="Znf_C3HC4_RING-type"/>
</dbReference>
<dbReference type="SMART" id="SM00184">
    <property type="entry name" value="RING"/>
    <property type="match status" value="1"/>
</dbReference>
<keyword evidence="7" id="KW-1185">Reference proteome</keyword>
<evidence type="ECO:0000259" key="5">
    <source>
        <dbReference type="PROSITE" id="PS50089"/>
    </source>
</evidence>
<dbReference type="InterPro" id="IPR001841">
    <property type="entry name" value="Znf_RING"/>
</dbReference>
<dbReference type="SUPFAM" id="SSF57850">
    <property type="entry name" value="RING/U-box"/>
    <property type="match status" value="1"/>
</dbReference>
<gene>
    <name evidence="6" type="ORF">ACJMK2_016872</name>
</gene>
<name>A0ABD3UV29_SINWO</name>
<keyword evidence="1" id="KW-0479">Metal-binding</keyword>